<gene>
    <name evidence="1" type="ORF">J2S57_003843</name>
</gene>
<evidence type="ECO:0008006" key="3">
    <source>
        <dbReference type="Google" id="ProtNLM"/>
    </source>
</evidence>
<dbReference type="EMBL" id="JAUSQZ010000001">
    <property type="protein sequence ID" value="MDP9828094.1"/>
    <property type="molecule type" value="Genomic_DNA"/>
</dbReference>
<proteinExistence type="predicted"/>
<dbReference type="RefSeq" id="WP_307244928.1">
    <property type="nucleotide sequence ID" value="NZ_JAUSQZ010000001.1"/>
</dbReference>
<reference evidence="1 2" key="1">
    <citation type="submission" date="2023-07" db="EMBL/GenBank/DDBJ databases">
        <title>Sequencing the genomes of 1000 actinobacteria strains.</title>
        <authorList>
            <person name="Klenk H.-P."/>
        </authorList>
    </citation>
    <scope>NUCLEOTIDE SEQUENCE [LARGE SCALE GENOMIC DNA]</scope>
    <source>
        <strain evidence="1 2">DSM 44388</strain>
    </source>
</reference>
<name>A0ABT9P5X3_9ACTN</name>
<comment type="caution">
    <text evidence="1">The sequence shown here is derived from an EMBL/GenBank/DDBJ whole genome shotgun (WGS) entry which is preliminary data.</text>
</comment>
<evidence type="ECO:0000313" key="2">
    <source>
        <dbReference type="Proteomes" id="UP001235712"/>
    </source>
</evidence>
<organism evidence="1 2">
    <name type="scientific">Kineosporia succinea</name>
    <dbReference type="NCBI Taxonomy" id="84632"/>
    <lineage>
        <taxon>Bacteria</taxon>
        <taxon>Bacillati</taxon>
        <taxon>Actinomycetota</taxon>
        <taxon>Actinomycetes</taxon>
        <taxon>Kineosporiales</taxon>
        <taxon>Kineosporiaceae</taxon>
        <taxon>Kineosporia</taxon>
    </lineage>
</organism>
<evidence type="ECO:0000313" key="1">
    <source>
        <dbReference type="EMBL" id="MDP9828094.1"/>
    </source>
</evidence>
<protein>
    <recommendedName>
        <fullName evidence="3">DUF2188 domain-containing protein</fullName>
    </recommendedName>
</protein>
<dbReference type="Proteomes" id="UP001235712">
    <property type="component" value="Unassembled WGS sequence"/>
</dbReference>
<keyword evidence="2" id="KW-1185">Reference proteome</keyword>
<accession>A0ABT9P5X3</accession>
<sequence>MPPRELITTLHHWEGAGGTWQVVGRTAQSVTVALCRCDGGEEVERVTSHDALDMATLAGRNGSSDDV</sequence>